<sequence>MFVKYIVLLACTFFATLGLTCGKKIAPEKLSHILSLAKKADGVTNETVDIVHNSKQGPNFREENYQAIRRSVEADGVFLQEVMNTWNEMGYKDKNLYRKVAKALVDIGNLNQFEMKDIFTKMGSVVDIFDDIEKFKEELIAFLTTNDSFTKE</sequence>
<protein>
    <submittedName>
        <fullName evidence="2">Uncharacterized protein</fullName>
    </submittedName>
</protein>
<feature type="chain" id="PRO_5008581305" evidence="1">
    <location>
        <begin position="23"/>
        <end position="152"/>
    </location>
</feature>
<dbReference type="AlphaFoldDB" id="A0A1B6DIY2"/>
<evidence type="ECO:0000256" key="1">
    <source>
        <dbReference type="SAM" id="SignalP"/>
    </source>
</evidence>
<dbReference type="EMBL" id="GEDC01011639">
    <property type="protein sequence ID" value="JAS25659.1"/>
    <property type="molecule type" value="Transcribed_RNA"/>
</dbReference>
<feature type="signal peptide" evidence="1">
    <location>
        <begin position="1"/>
        <end position="22"/>
    </location>
</feature>
<gene>
    <name evidence="2" type="ORF">g.3617</name>
</gene>
<proteinExistence type="predicted"/>
<organism evidence="2">
    <name type="scientific">Clastoptera arizonana</name>
    <name type="common">Arizona spittle bug</name>
    <dbReference type="NCBI Taxonomy" id="38151"/>
    <lineage>
        <taxon>Eukaryota</taxon>
        <taxon>Metazoa</taxon>
        <taxon>Ecdysozoa</taxon>
        <taxon>Arthropoda</taxon>
        <taxon>Hexapoda</taxon>
        <taxon>Insecta</taxon>
        <taxon>Pterygota</taxon>
        <taxon>Neoptera</taxon>
        <taxon>Paraneoptera</taxon>
        <taxon>Hemiptera</taxon>
        <taxon>Auchenorrhyncha</taxon>
        <taxon>Cercopoidea</taxon>
        <taxon>Clastopteridae</taxon>
        <taxon>Clastoptera</taxon>
    </lineage>
</organism>
<keyword evidence="1" id="KW-0732">Signal</keyword>
<evidence type="ECO:0000313" key="2">
    <source>
        <dbReference type="EMBL" id="JAS25659.1"/>
    </source>
</evidence>
<accession>A0A1B6DIY2</accession>
<name>A0A1B6DIY2_9HEMI</name>
<reference evidence="2" key="1">
    <citation type="submission" date="2015-12" db="EMBL/GenBank/DDBJ databases">
        <title>De novo transcriptome assembly of four potential Pierce s Disease insect vectors from Arizona vineyards.</title>
        <authorList>
            <person name="Tassone E.E."/>
        </authorList>
    </citation>
    <scope>NUCLEOTIDE SEQUENCE</scope>
</reference>